<comment type="caution">
    <text evidence="1">The sequence shown here is derived from an EMBL/GenBank/DDBJ whole genome shotgun (WGS) entry which is preliminary data.</text>
</comment>
<gene>
    <name evidence="1" type="ORF">F4560_007506</name>
</gene>
<protein>
    <submittedName>
        <fullName evidence="1">Uncharacterized protein</fullName>
    </submittedName>
</protein>
<evidence type="ECO:0000313" key="1">
    <source>
        <dbReference type="EMBL" id="MBB5807738.1"/>
    </source>
</evidence>
<organism evidence="1 2">
    <name type="scientific">Saccharothrix ecbatanensis</name>
    <dbReference type="NCBI Taxonomy" id="1105145"/>
    <lineage>
        <taxon>Bacteria</taxon>
        <taxon>Bacillati</taxon>
        <taxon>Actinomycetota</taxon>
        <taxon>Actinomycetes</taxon>
        <taxon>Pseudonocardiales</taxon>
        <taxon>Pseudonocardiaceae</taxon>
        <taxon>Saccharothrix</taxon>
    </lineage>
</organism>
<reference evidence="1 2" key="1">
    <citation type="submission" date="2020-08" db="EMBL/GenBank/DDBJ databases">
        <title>Sequencing the genomes of 1000 actinobacteria strains.</title>
        <authorList>
            <person name="Klenk H.-P."/>
        </authorList>
    </citation>
    <scope>NUCLEOTIDE SEQUENCE [LARGE SCALE GENOMIC DNA]</scope>
    <source>
        <strain evidence="1 2">DSM 45486</strain>
    </source>
</reference>
<dbReference type="AlphaFoldDB" id="A0A7W9HSQ0"/>
<evidence type="ECO:0000313" key="2">
    <source>
        <dbReference type="Proteomes" id="UP000552097"/>
    </source>
</evidence>
<proteinExistence type="predicted"/>
<accession>A0A7W9HSQ0</accession>
<dbReference type="Proteomes" id="UP000552097">
    <property type="component" value="Unassembled WGS sequence"/>
</dbReference>
<keyword evidence="2" id="KW-1185">Reference proteome</keyword>
<name>A0A7W9HSQ0_9PSEU</name>
<sequence length="33" mass="3852">MIYIDRVAFGRRSHCPTDSGDECLRPKRRFGVI</sequence>
<dbReference type="EMBL" id="JACHMO010000001">
    <property type="protein sequence ID" value="MBB5807738.1"/>
    <property type="molecule type" value="Genomic_DNA"/>
</dbReference>